<proteinExistence type="predicted"/>
<accession>A0A7S2QW88</accession>
<reference evidence="1" key="1">
    <citation type="submission" date="2021-01" db="EMBL/GenBank/DDBJ databases">
        <authorList>
            <person name="Corre E."/>
            <person name="Pelletier E."/>
            <person name="Niang G."/>
            <person name="Scheremetjew M."/>
            <person name="Finn R."/>
            <person name="Kale V."/>
            <person name="Holt S."/>
            <person name="Cochrane G."/>
            <person name="Meng A."/>
            <person name="Brown T."/>
            <person name="Cohen L."/>
        </authorList>
    </citation>
    <scope>NUCLEOTIDE SEQUENCE</scope>
    <source>
        <strain evidence="1">CCMP 1866</strain>
    </source>
</reference>
<dbReference type="EMBL" id="HBHE01001479">
    <property type="protein sequence ID" value="CAD9653395.1"/>
    <property type="molecule type" value="Transcribed_RNA"/>
</dbReference>
<name>A0A7S2QW88_9STRA</name>
<organism evidence="1">
    <name type="scientific">Triparma pacifica</name>
    <dbReference type="NCBI Taxonomy" id="91992"/>
    <lineage>
        <taxon>Eukaryota</taxon>
        <taxon>Sar</taxon>
        <taxon>Stramenopiles</taxon>
        <taxon>Ochrophyta</taxon>
        <taxon>Bolidophyceae</taxon>
        <taxon>Parmales</taxon>
        <taxon>Triparmaceae</taxon>
        <taxon>Triparma</taxon>
    </lineage>
</organism>
<sequence length="188" mass="20797">MVALPNGSTSLISSHLHSVLLLSNPGKKCSIEEGNDVSNDKIPNDKVDNRVGRDGELPGNVLNQVCHKIHDRGTGTPLMFHHRGKYYVAFASACRHGRPIAPVLKKGNEQSTAQVPMVKEEGKFPYGFRMLDDILEGPDGHVWKQAIEYRTGSARTVELEGNSYMWVPIRPPNIVDDKKRRMGEGRGG</sequence>
<dbReference type="AlphaFoldDB" id="A0A7S2QW88"/>
<evidence type="ECO:0000313" key="1">
    <source>
        <dbReference type="EMBL" id="CAD9653395.1"/>
    </source>
</evidence>
<protein>
    <submittedName>
        <fullName evidence="1">Uncharacterized protein</fullName>
    </submittedName>
</protein>
<gene>
    <name evidence="1" type="ORF">TPAC0785_LOCUS945</name>
</gene>